<dbReference type="STRING" id="44010.AWC00_03830"/>
<evidence type="ECO:0000313" key="5">
    <source>
        <dbReference type="Proteomes" id="UP000467385"/>
    </source>
</evidence>
<dbReference type="EMBL" id="AP022613">
    <property type="protein sequence ID" value="BBZ41208.1"/>
    <property type="molecule type" value="Genomic_DNA"/>
</dbReference>
<dbReference type="OrthoDB" id="4753710at2"/>
<feature type="domain" description="PPE family C-terminal" evidence="3">
    <location>
        <begin position="320"/>
        <end position="400"/>
    </location>
</feature>
<dbReference type="Gene3D" id="1.20.1260.20">
    <property type="entry name" value="PPE superfamily"/>
    <property type="match status" value="1"/>
</dbReference>
<sequence length="404" mass="39186">MVLDFAALPPEINSALMYTGAGSGPLMAAATAWSNLAAELSSTATQHESIITNLTTEQWTGAGSAAAAAAAQPYIEWLTTTAAAAEQAAAQATAAAAGYEAAFAATVPPPVIAANRAQLAALVATNFLGINTPAILATEAQYAEMWVQDAITMYTYAAAATASSVLQPLLPASPTTNPAGSATQAAAVSAAVANGQGSSVANSLASVLSSAPAAFGTESFGTEIWNAFASAFPGAANVLNEADGLFGTLFDFNFVQQIGVTAAWFVGTAIPTAVSYVHTAATAYAAAPAAAAASDVAGAAAGAESLAGATMPAGLGGAMTAGLGEASAVGGLSVPAGWSSAAPATLASSTAPLEGSGWTAATDEAGGPISGMMPGMAAAGKGAGAMAGPRYGFKPIVMPKQVVV</sequence>
<evidence type="ECO:0000259" key="3">
    <source>
        <dbReference type="Pfam" id="PF12484"/>
    </source>
</evidence>
<comment type="similarity">
    <text evidence="1">Belongs to the mycobacterial PPE family.</text>
</comment>
<dbReference type="InterPro" id="IPR038332">
    <property type="entry name" value="PPE_sf"/>
</dbReference>
<dbReference type="Pfam" id="PF12484">
    <property type="entry name" value="PPE-SVP"/>
    <property type="match status" value="1"/>
</dbReference>
<evidence type="ECO:0000256" key="1">
    <source>
        <dbReference type="ARBA" id="ARBA00010652"/>
    </source>
</evidence>
<dbReference type="Pfam" id="PF00823">
    <property type="entry name" value="PPE"/>
    <property type="match status" value="1"/>
</dbReference>
<feature type="domain" description="PPE" evidence="2">
    <location>
        <begin position="4"/>
        <end position="163"/>
    </location>
</feature>
<evidence type="ECO:0000313" key="4">
    <source>
        <dbReference type="EMBL" id="BBZ41208.1"/>
    </source>
</evidence>
<protein>
    <submittedName>
        <fullName evidence="4">PPE family protein</fullName>
    </submittedName>
</protein>
<dbReference type="InterPro" id="IPR000030">
    <property type="entry name" value="PPE_dom"/>
</dbReference>
<dbReference type="SUPFAM" id="SSF140459">
    <property type="entry name" value="PE/PPE dimer-like"/>
    <property type="match status" value="1"/>
</dbReference>
<dbReference type="AlphaFoldDB" id="A0A1X1TPB0"/>
<name>A0A1X1TPB0_9MYCO</name>
<dbReference type="FunFam" id="1.20.1260.20:FF:000001">
    <property type="entry name" value="PPE family protein PPE41"/>
    <property type="match status" value="1"/>
</dbReference>
<dbReference type="PANTHER" id="PTHR46766">
    <property type="entry name" value="GLUTAMINE-RICH PROTEIN 2"/>
    <property type="match status" value="1"/>
</dbReference>
<dbReference type="InterPro" id="IPR022171">
    <property type="entry name" value="PPE_C"/>
</dbReference>
<proteinExistence type="inferred from homology"/>
<keyword evidence="5" id="KW-1185">Reference proteome</keyword>
<dbReference type="RefSeq" id="WP_085231341.1">
    <property type="nucleotide sequence ID" value="NZ_AP022613.1"/>
</dbReference>
<reference evidence="4 5" key="1">
    <citation type="journal article" date="2019" name="Emerg. Microbes Infect.">
        <title>Comprehensive subspecies identification of 175 nontuberculous mycobacteria species based on 7547 genomic profiles.</title>
        <authorList>
            <person name="Matsumoto Y."/>
            <person name="Kinjo T."/>
            <person name="Motooka D."/>
            <person name="Nabeya D."/>
            <person name="Jung N."/>
            <person name="Uechi K."/>
            <person name="Horii T."/>
            <person name="Iida T."/>
            <person name="Fujita J."/>
            <person name="Nakamura S."/>
        </authorList>
    </citation>
    <scope>NUCLEOTIDE SEQUENCE [LARGE SCALE GENOMIC DNA]</scope>
    <source>
        <strain evidence="4 5">JCM 14738</strain>
    </source>
</reference>
<organism evidence="4 5">
    <name type="scientific">Mycobacterium conspicuum</name>
    <dbReference type="NCBI Taxonomy" id="44010"/>
    <lineage>
        <taxon>Bacteria</taxon>
        <taxon>Bacillati</taxon>
        <taxon>Actinomycetota</taxon>
        <taxon>Actinomycetes</taxon>
        <taxon>Mycobacteriales</taxon>
        <taxon>Mycobacteriaceae</taxon>
        <taxon>Mycobacterium</taxon>
    </lineage>
</organism>
<dbReference type="GO" id="GO:0052572">
    <property type="term" value="P:response to host immune response"/>
    <property type="evidence" value="ECO:0007669"/>
    <property type="project" value="TreeGrafter"/>
</dbReference>
<dbReference type="Proteomes" id="UP000467385">
    <property type="component" value="Chromosome"/>
</dbReference>
<dbReference type="PANTHER" id="PTHR46766:SF1">
    <property type="entry name" value="GLUTAMINE-RICH PROTEIN 2"/>
    <property type="match status" value="1"/>
</dbReference>
<accession>A0A1X1TPB0</accession>
<evidence type="ECO:0000259" key="2">
    <source>
        <dbReference type="Pfam" id="PF00823"/>
    </source>
</evidence>
<gene>
    <name evidence="4" type="primary">PPE15</name>
    <name evidence="4" type="ORF">MCNS_42710</name>
</gene>